<dbReference type="EMBL" id="HBGS01028695">
    <property type="protein sequence ID" value="CAD9425003.1"/>
    <property type="molecule type" value="Transcribed_RNA"/>
</dbReference>
<dbReference type="AlphaFoldDB" id="A0A7S2CG43"/>
<sequence>MNEINKIGFTGFQRWTDKIGFFETVSAFDAINTAGMQYKVREGLVLQCGVTHKVTGFRISVSDYTKMTKTVSFRGWNYVGHSSRSNSWQRDQSKAQLTVTETRTTRNKFLIGMPIRHICSWRCEAQFNIRRQIQFKSSIE</sequence>
<reference evidence="1" key="1">
    <citation type="submission" date="2021-01" db="EMBL/GenBank/DDBJ databases">
        <authorList>
            <person name="Corre E."/>
            <person name="Pelletier E."/>
            <person name="Niang G."/>
            <person name="Scheremetjew M."/>
            <person name="Finn R."/>
            <person name="Kale V."/>
            <person name="Holt S."/>
            <person name="Cochrane G."/>
            <person name="Meng A."/>
            <person name="Brown T."/>
            <person name="Cohen L."/>
        </authorList>
    </citation>
    <scope>NUCLEOTIDE SEQUENCE</scope>
    <source>
        <strain evidence="1">CCMP1381</strain>
    </source>
</reference>
<proteinExistence type="predicted"/>
<gene>
    <name evidence="1" type="ORF">DSPE1174_LOCUS14570</name>
</gene>
<name>A0A7S2CG43_9STRA</name>
<accession>A0A7S2CG43</accession>
<organism evidence="1">
    <name type="scientific">Octactis speculum</name>
    <dbReference type="NCBI Taxonomy" id="3111310"/>
    <lineage>
        <taxon>Eukaryota</taxon>
        <taxon>Sar</taxon>
        <taxon>Stramenopiles</taxon>
        <taxon>Ochrophyta</taxon>
        <taxon>Dictyochophyceae</taxon>
        <taxon>Dictyochales</taxon>
        <taxon>Dictyochaceae</taxon>
        <taxon>Octactis</taxon>
    </lineage>
</organism>
<protein>
    <submittedName>
        <fullName evidence="1">Uncharacterized protein</fullName>
    </submittedName>
</protein>
<evidence type="ECO:0000313" key="1">
    <source>
        <dbReference type="EMBL" id="CAD9425003.1"/>
    </source>
</evidence>